<keyword evidence="3" id="KW-1003">Cell membrane</keyword>
<reference evidence="8" key="1">
    <citation type="journal article" date="2015" name="Nature">
        <title>Complex archaea that bridge the gap between prokaryotes and eukaryotes.</title>
        <authorList>
            <person name="Spang A."/>
            <person name="Saw J.H."/>
            <person name="Jorgensen S.L."/>
            <person name="Zaremba-Niedzwiedzka K."/>
            <person name="Martijn J."/>
            <person name="Lind A.E."/>
            <person name="van Eijk R."/>
            <person name="Schleper C."/>
            <person name="Guy L."/>
            <person name="Ettema T.J."/>
        </authorList>
    </citation>
    <scope>NUCLEOTIDE SEQUENCE</scope>
</reference>
<gene>
    <name evidence="8" type="ORF">LCGC14_2339840</name>
</gene>
<feature type="transmembrane region" description="Helical" evidence="7">
    <location>
        <begin position="42"/>
        <end position="61"/>
    </location>
</feature>
<dbReference type="Pfam" id="PF01891">
    <property type="entry name" value="CbiM"/>
    <property type="match status" value="1"/>
</dbReference>
<name>A0A0F9EQ38_9ZZZZ</name>
<organism evidence="8">
    <name type="scientific">marine sediment metagenome</name>
    <dbReference type="NCBI Taxonomy" id="412755"/>
    <lineage>
        <taxon>unclassified sequences</taxon>
        <taxon>metagenomes</taxon>
        <taxon>ecological metagenomes</taxon>
    </lineage>
</organism>
<dbReference type="InterPro" id="IPR002751">
    <property type="entry name" value="CbiM/NikMN"/>
</dbReference>
<feature type="transmembrane region" description="Helical" evidence="7">
    <location>
        <begin position="73"/>
        <end position="102"/>
    </location>
</feature>
<protein>
    <submittedName>
        <fullName evidence="8">Uncharacterized protein</fullName>
    </submittedName>
</protein>
<evidence type="ECO:0000256" key="3">
    <source>
        <dbReference type="ARBA" id="ARBA00022475"/>
    </source>
</evidence>
<dbReference type="GO" id="GO:0005886">
    <property type="term" value="C:plasma membrane"/>
    <property type="evidence" value="ECO:0007669"/>
    <property type="project" value="UniProtKB-SubCell"/>
</dbReference>
<keyword evidence="6 7" id="KW-0472">Membrane</keyword>
<keyword evidence="2" id="KW-0813">Transport</keyword>
<comment type="caution">
    <text evidence="8">The sequence shown here is derived from an EMBL/GenBank/DDBJ whole genome shotgun (WGS) entry which is preliminary data.</text>
</comment>
<evidence type="ECO:0000256" key="7">
    <source>
        <dbReference type="SAM" id="Phobius"/>
    </source>
</evidence>
<feature type="transmembrane region" description="Helical" evidence="7">
    <location>
        <begin position="182"/>
        <end position="207"/>
    </location>
</feature>
<dbReference type="Gene3D" id="1.10.1760.20">
    <property type="match status" value="1"/>
</dbReference>
<dbReference type="GO" id="GO:0000041">
    <property type="term" value="P:transition metal ion transport"/>
    <property type="evidence" value="ECO:0007669"/>
    <property type="project" value="InterPro"/>
</dbReference>
<keyword evidence="5 7" id="KW-1133">Transmembrane helix</keyword>
<evidence type="ECO:0000256" key="6">
    <source>
        <dbReference type="ARBA" id="ARBA00023136"/>
    </source>
</evidence>
<evidence type="ECO:0000256" key="4">
    <source>
        <dbReference type="ARBA" id="ARBA00022692"/>
    </source>
</evidence>
<feature type="transmembrane region" description="Helical" evidence="7">
    <location>
        <begin position="142"/>
        <end position="170"/>
    </location>
</feature>
<evidence type="ECO:0000256" key="1">
    <source>
        <dbReference type="ARBA" id="ARBA00004651"/>
    </source>
</evidence>
<feature type="transmembrane region" description="Helical" evidence="7">
    <location>
        <begin position="12"/>
        <end position="30"/>
    </location>
</feature>
<dbReference type="AlphaFoldDB" id="A0A0F9EQ38"/>
<proteinExistence type="predicted"/>
<evidence type="ECO:0000256" key="2">
    <source>
        <dbReference type="ARBA" id="ARBA00022448"/>
    </source>
</evidence>
<accession>A0A0F9EQ38</accession>
<evidence type="ECO:0000256" key="5">
    <source>
        <dbReference type="ARBA" id="ARBA00022989"/>
    </source>
</evidence>
<feature type="transmembrane region" description="Helical" evidence="7">
    <location>
        <begin position="114"/>
        <end position="136"/>
    </location>
</feature>
<evidence type="ECO:0000313" key="8">
    <source>
        <dbReference type="EMBL" id="KKL47010.1"/>
    </source>
</evidence>
<keyword evidence="4 7" id="KW-0812">Transmembrane</keyword>
<comment type="subcellular location">
    <subcellularLocation>
        <location evidence="1">Cell membrane</location>
        <topology evidence="1">Multi-pass membrane protein</topology>
    </subcellularLocation>
</comment>
<dbReference type="EMBL" id="LAZR01033826">
    <property type="protein sequence ID" value="KKL47010.1"/>
    <property type="molecule type" value="Genomic_DNA"/>
</dbReference>
<sequence>MHELITAPIISSNLQVIAWLIVGCIVWLSISNKQYQQLLATPARQTGVFACALVFMLLWRIKAGILPGLELHILGVTAITLILGWRFALLSATLASLLLAAFNQISITQLPIQLLLSAYLPILVSYGLFILCYSLLPRHFFIYIFVCAFICAALIACLKIITVSAFYYATGNYNWFELSENYLYLCAIIWFPEAMLNGMAITLLITYRPHWVKTFYDKDYLDS</sequence>